<gene>
    <name evidence="2" type="ORF">CAC42_6817</name>
</gene>
<keyword evidence="3" id="KW-1185">Reference proteome</keyword>
<proteinExistence type="predicted"/>
<dbReference type="Proteomes" id="UP000243797">
    <property type="component" value="Unassembled WGS sequence"/>
</dbReference>
<feature type="compositionally biased region" description="Polar residues" evidence="1">
    <location>
        <begin position="22"/>
        <end position="39"/>
    </location>
</feature>
<organism evidence="2 3">
    <name type="scientific">Sphaceloma murrayae</name>
    <dbReference type="NCBI Taxonomy" id="2082308"/>
    <lineage>
        <taxon>Eukaryota</taxon>
        <taxon>Fungi</taxon>
        <taxon>Dikarya</taxon>
        <taxon>Ascomycota</taxon>
        <taxon>Pezizomycotina</taxon>
        <taxon>Dothideomycetes</taxon>
        <taxon>Dothideomycetidae</taxon>
        <taxon>Myriangiales</taxon>
        <taxon>Elsinoaceae</taxon>
        <taxon>Sphaceloma</taxon>
    </lineage>
</organism>
<comment type="caution">
    <text evidence="2">The sequence shown here is derived from an EMBL/GenBank/DDBJ whole genome shotgun (WGS) entry which is preliminary data.</text>
</comment>
<evidence type="ECO:0000256" key="1">
    <source>
        <dbReference type="SAM" id="MobiDB-lite"/>
    </source>
</evidence>
<feature type="region of interest" description="Disordered" evidence="1">
    <location>
        <begin position="64"/>
        <end position="96"/>
    </location>
</feature>
<sequence length="96" mass="10170">MYGTDEAINKRFSIAGKKSAESRTTSTKIVSSKKLSSRGSRAVSVLSHRTFTPSAGRGAMIQQLLQPTKGKEEQKKSASSPQKSSKPSAASGGNNR</sequence>
<protein>
    <submittedName>
        <fullName evidence="2">Uncharacterized protein</fullName>
    </submittedName>
</protein>
<evidence type="ECO:0000313" key="3">
    <source>
        <dbReference type="Proteomes" id="UP000243797"/>
    </source>
</evidence>
<dbReference type="AlphaFoldDB" id="A0A2K1QGM3"/>
<reference evidence="2 3" key="1">
    <citation type="submission" date="2017-06" db="EMBL/GenBank/DDBJ databases">
        <title>Draft genome sequence of a variant of Elsinoe murrayae.</title>
        <authorList>
            <person name="Cheng Q."/>
        </authorList>
    </citation>
    <scope>NUCLEOTIDE SEQUENCE [LARGE SCALE GENOMIC DNA]</scope>
    <source>
        <strain evidence="2 3">CQ-2017a</strain>
    </source>
</reference>
<accession>A0A2K1QGM3</accession>
<dbReference type="EMBL" id="NKHZ01000088">
    <property type="protein sequence ID" value="PNS14304.1"/>
    <property type="molecule type" value="Genomic_DNA"/>
</dbReference>
<feature type="region of interest" description="Disordered" evidence="1">
    <location>
        <begin position="17"/>
        <end position="41"/>
    </location>
</feature>
<name>A0A2K1QGM3_9PEZI</name>
<feature type="compositionally biased region" description="Low complexity" evidence="1">
    <location>
        <begin position="77"/>
        <end position="96"/>
    </location>
</feature>
<dbReference type="InParanoid" id="A0A2K1QGM3"/>
<evidence type="ECO:0000313" key="2">
    <source>
        <dbReference type="EMBL" id="PNS14304.1"/>
    </source>
</evidence>